<name>A0AAT9HP06_9ACTN</name>
<accession>A0AAT9HP06</accession>
<dbReference type="EMBL" id="AP035768">
    <property type="protein sequence ID" value="BFO19274.1"/>
    <property type="molecule type" value="Genomic_DNA"/>
</dbReference>
<dbReference type="InterPro" id="IPR016064">
    <property type="entry name" value="NAD/diacylglycerol_kinase_sf"/>
</dbReference>
<reference evidence="2" key="1">
    <citation type="submission" date="2024-06" db="EMBL/GenBank/DDBJ databases">
        <authorList>
            <consortium name="consrtm"/>
            <person name="Uemura M."/>
            <person name="Terahara T."/>
        </authorList>
    </citation>
    <scope>NUCLEOTIDE SEQUENCE</scope>
    <source>
        <strain evidence="2">KM77-8</strain>
    </source>
</reference>
<evidence type="ECO:0000256" key="1">
    <source>
        <dbReference type="SAM" id="MobiDB-lite"/>
    </source>
</evidence>
<protein>
    <submittedName>
        <fullName evidence="2">Uncharacterized protein</fullName>
    </submittedName>
</protein>
<dbReference type="SUPFAM" id="SSF111331">
    <property type="entry name" value="NAD kinase/diacylglycerol kinase-like"/>
    <property type="match status" value="1"/>
</dbReference>
<feature type="region of interest" description="Disordered" evidence="1">
    <location>
        <begin position="68"/>
        <end position="115"/>
    </location>
</feature>
<organism evidence="2">
    <name type="scientific">Streptomyces haneummycinicus</name>
    <dbReference type="NCBI Taxonomy" id="3074435"/>
    <lineage>
        <taxon>Bacteria</taxon>
        <taxon>Bacillati</taxon>
        <taxon>Actinomycetota</taxon>
        <taxon>Actinomycetes</taxon>
        <taxon>Kitasatosporales</taxon>
        <taxon>Streptomycetaceae</taxon>
        <taxon>Streptomyces</taxon>
    </lineage>
</organism>
<reference evidence="2" key="2">
    <citation type="submission" date="2024-07" db="EMBL/GenBank/DDBJ databases">
        <title>Streptomyces haneummycinica sp. nov., a new antibiotic-producing actinobacterium isolated from marine sediment.</title>
        <authorList>
            <person name="Uemura M."/>
            <person name="Hamada M."/>
            <person name="Hirano S."/>
            <person name="Kobayashi K."/>
            <person name="Ohshiro T."/>
            <person name="Kobayashi T."/>
            <person name="Terahara T."/>
        </authorList>
    </citation>
    <scope>NUCLEOTIDE SEQUENCE</scope>
    <source>
        <strain evidence="2">KM77-8</strain>
    </source>
</reference>
<sequence length="115" mass="12551">MTATEVRVEADREEIDAGVDGEAMVLPAPVHCRIAPGALRVRVPRRRPGVTEAPPRLDWRRLRKLAATVGRTAAPSRLHRPHTKPYDPQPPTVPPTGPDEPGGRSEPAGPRSEHQ</sequence>
<feature type="compositionally biased region" description="Pro residues" evidence="1">
    <location>
        <begin position="87"/>
        <end position="98"/>
    </location>
</feature>
<proteinExistence type="predicted"/>
<gene>
    <name evidence="2" type="ORF">SHKM778_56620</name>
</gene>
<evidence type="ECO:0000313" key="2">
    <source>
        <dbReference type="EMBL" id="BFO19274.1"/>
    </source>
</evidence>
<dbReference type="AlphaFoldDB" id="A0AAT9HP06"/>